<accession>A0A1D1XPD3</accession>
<feature type="domain" description="N-acetyltransferase" evidence="9">
    <location>
        <begin position="1193"/>
        <end position="1356"/>
    </location>
</feature>
<dbReference type="InterPro" id="IPR001965">
    <property type="entry name" value="Znf_PHD"/>
</dbReference>
<dbReference type="InterPro" id="IPR016181">
    <property type="entry name" value="Acyl_CoA_acyltransferase"/>
</dbReference>
<evidence type="ECO:0000259" key="9">
    <source>
        <dbReference type="PROSITE" id="PS51186"/>
    </source>
</evidence>
<dbReference type="InterPro" id="IPR059153">
    <property type="entry name" value="NSD_PHD-1st"/>
</dbReference>
<dbReference type="CDD" id="cd04301">
    <property type="entry name" value="NAT_SF"/>
    <property type="match status" value="1"/>
</dbReference>
<dbReference type="Pfam" id="PF23011">
    <property type="entry name" value="PHD-1st_NSD"/>
    <property type="match status" value="1"/>
</dbReference>
<evidence type="ECO:0000256" key="5">
    <source>
        <dbReference type="ARBA" id="ARBA00023242"/>
    </source>
</evidence>
<dbReference type="InterPro" id="IPR011011">
    <property type="entry name" value="Znf_FYVE_PHD"/>
</dbReference>
<evidence type="ECO:0000256" key="6">
    <source>
        <dbReference type="PROSITE-ProRule" id="PRU00146"/>
    </source>
</evidence>
<dbReference type="InterPro" id="IPR013083">
    <property type="entry name" value="Znf_RING/FYVE/PHD"/>
</dbReference>
<dbReference type="Gene3D" id="3.40.630.30">
    <property type="match status" value="1"/>
</dbReference>
<dbReference type="Pfam" id="PF05641">
    <property type="entry name" value="Agenet"/>
    <property type="match status" value="1"/>
</dbReference>
<dbReference type="GO" id="GO:0006357">
    <property type="term" value="P:regulation of transcription by RNA polymerase II"/>
    <property type="evidence" value="ECO:0007669"/>
    <property type="project" value="TreeGrafter"/>
</dbReference>
<dbReference type="SMART" id="SM00743">
    <property type="entry name" value="Agenet"/>
    <property type="match status" value="1"/>
</dbReference>
<dbReference type="InterPro" id="IPR000182">
    <property type="entry name" value="GNAT_dom"/>
</dbReference>
<keyword evidence="10" id="KW-0067">ATP-binding</keyword>
<evidence type="ECO:0000313" key="10">
    <source>
        <dbReference type="EMBL" id="JAT44243.1"/>
    </source>
</evidence>
<dbReference type="InterPro" id="IPR008395">
    <property type="entry name" value="Agenet-like_dom"/>
</dbReference>
<evidence type="ECO:0000256" key="4">
    <source>
        <dbReference type="ARBA" id="ARBA00022833"/>
    </source>
</evidence>
<keyword evidence="5" id="KW-0539">Nucleus</keyword>
<dbReference type="GO" id="GO:0004386">
    <property type="term" value="F:helicase activity"/>
    <property type="evidence" value="ECO:0007669"/>
    <property type="project" value="UniProtKB-KW"/>
</dbReference>
<keyword evidence="10" id="KW-0347">Helicase</keyword>
<keyword evidence="2" id="KW-0479">Metal-binding</keyword>
<feature type="domain" description="PHD-type" evidence="8">
    <location>
        <begin position="1052"/>
        <end position="1097"/>
    </location>
</feature>
<dbReference type="InterPro" id="IPR042163">
    <property type="entry name" value="PHF12"/>
</dbReference>
<evidence type="ECO:0000259" key="8">
    <source>
        <dbReference type="PROSITE" id="PS50016"/>
    </source>
</evidence>
<keyword evidence="10" id="KW-0378">Hydrolase</keyword>
<proteinExistence type="predicted"/>
<keyword evidence="4" id="KW-0862">Zinc</keyword>
<protein>
    <submittedName>
        <fullName evidence="10">Chromodomain-helicase-DNA-binding protein 4</fullName>
    </submittedName>
</protein>
<organism evidence="10">
    <name type="scientific">Anthurium amnicola</name>
    <dbReference type="NCBI Taxonomy" id="1678845"/>
    <lineage>
        <taxon>Eukaryota</taxon>
        <taxon>Viridiplantae</taxon>
        <taxon>Streptophyta</taxon>
        <taxon>Embryophyta</taxon>
        <taxon>Tracheophyta</taxon>
        <taxon>Spermatophyta</taxon>
        <taxon>Magnoliopsida</taxon>
        <taxon>Liliopsida</taxon>
        <taxon>Araceae</taxon>
        <taxon>Pothoideae</taxon>
        <taxon>Potheae</taxon>
        <taxon>Anthurium</taxon>
    </lineage>
</organism>
<feature type="region of interest" description="Disordered" evidence="7">
    <location>
        <begin position="890"/>
        <end position="915"/>
    </location>
</feature>
<dbReference type="EMBL" id="GDJX01023693">
    <property type="protein sequence ID" value="JAT44243.1"/>
    <property type="molecule type" value="Transcribed_RNA"/>
</dbReference>
<dbReference type="Pfam" id="PF22970">
    <property type="entry name" value="DUF7028"/>
    <property type="match status" value="3"/>
</dbReference>
<dbReference type="PANTHER" id="PTHR46309">
    <property type="entry name" value="PHD FINGER PROTEIN 12"/>
    <property type="match status" value="1"/>
</dbReference>
<dbReference type="InterPro" id="IPR014002">
    <property type="entry name" value="Agenet_dom_plant"/>
</dbReference>
<gene>
    <name evidence="10" type="primary">Chd4_10</name>
    <name evidence="10" type="ORF">g.64749</name>
</gene>
<dbReference type="SUPFAM" id="SSF57903">
    <property type="entry name" value="FYVE/PHD zinc finger"/>
    <property type="match status" value="2"/>
</dbReference>
<dbReference type="InterPro" id="IPR032308">
    <property type="entry name" value="TDBD"/>
</dbReference>
<keyword evidence="10" id="KW-0238">DNA-binding</keyword>
<dbReference type="SMART" id="SM00249">
    <property type="entry name" value="PHD"/>
    <property type="match status" value="2"/>
</dbReference>
<dbReference type="GO" id="GO:0016747">
    <property type="term" value="F:acyltransferase activity, transferring groups other than amino-acyl groups"/>
    <property type="evidence" value="ECO:0007669"/>
    <property type="project" value="InterPro"/>
</dbReference>
<evidence type="ECO:0000256" key="7">
    <source>
        <dbReference type="SAM" id="MobiDB-lite"/>
    </source>
</evidence>
<dbReference type="Pfam" id="PF16135">
    <property type="entry name" value="TDBD"/>
    <property type="match status" value="1"/>
</dbReference>
<dbReference type="GO" id="GO:0003714">
    <property type="term" value="F:transcription corepressor activity"/>
    <property type="evidence" value="ECO:0007669"/>
    <property type="project" value="InterPro"/>
</dbReference>
<keyword evidence="3 6" id="KW-0863">Zinc-finger</keyword>
<dbReference type="PROSITE" id="PS51186">
    <property type="entry name" value="GNAT"/>
    <property type="match status" value="1"/>
</dbReference>
<dbReference type="SUPFAM" id="SSF55729">
    <property type="entry name" value="Acyl-CoA N-acyltransferases (Nat)"/>
    <property type="match status" value="1"/>
</dbReference>
<dbReference type="Gene3D" id="3.30.40.10">
    <property type="entry name" value="Zinc/RING finger domain, C3HC4 (zinc finger)"/>
    <property type="match status" value="2"/>
</dbReference>
<comment type="subcellular location">
    <subcellularLocation>
        <location evidence="1">Nucleus</location>
    </subcellularLocation>
</comment>
<dbReference type="InterPro" id="IPR056511">
    <property type="entry name" value="IDM1_C"/>
</dbReference>
<dbReference type="GO" id="GO:0005634">
    <property type="term" value="C:nucleus"/>
    <property type="evidence" value="ECO:0007669"/>
    <property type="project" value="UniProtKB-SubCell"/>
</dbReference>
<dbReference type="PROSITE" id="PS50016">
    <property type="entry name" value="ZF_PHD_2"/>
    <property type="match status" value="1"/>
</dbReference>
<feature type="compositionally biased region" description="Polar residues" evidence="7">
    <location>
        <begin position="906"/>
        <end position="915"/>
    </location>
</feature>
<dbReference type="Pfam" id="PF23209">
    <property type="entry name" value="IDM1_C"/>
    <property type="match status" value="1"/>
</dbReference>
<evidence type="ECO:0000256" key="3">
    <source>
        <dbReference type="ARBA" id="ARBA00022771"/>
    </source>
</evidence>
<dbReference type="InterPro" id="IPR054292">
    <property type="entry name" value="DUF7028"/>
</dbReference>
<name>A0A1D1XPD3_9ARAE</name>
<keyword evidence="10" id="KW-0547">Nucleotide-binding</keyword>
<reference evidence="10" key="1">
    <citation type="submission" date="2015-07" db="EMBL/GenBank/DDBJ databases">
        <title>Transcriptome Assembly of Anthurium amnicola.</title>
        <authorList>
            <person name="Suzuki J."/>
        </authorList>
    </citation>
    <scope>NUCLEOTIDE SEQUENCE</scope>
</reference>
<dbReference type="PANTHER" id="PTHR46309:SF12">
    <property type="entry name" value="GB|AAC80581.1"/>
    <property type="match status" value="1"/>
</dbReference>
<dbReference type="GO" id="GO:0008270">
    <property type="term" value="F:zinc ion binding"/>
    <property type="evidence" value="ECO:0007669"/>
    <property type="project" value="UniProtKB-KW"/>
</dbReference>
<dbReference type="InterPro" id="IPR019787">
    <property type="entry name" value="Znf_PHD-finger"/>
</dbReference>
<sequence>MADEAGGSRRGKRRRRDGNAKLLVGEKVEVRFFEDGLKGSWHSGTVLDCGQCIRLVEYDEIMNEDIFSKLVECVTVSTAIEGITCISPNNYRGNVRPSPPSCGVDPTDIRYGVCVDALVDDAWWEGVVFDHDEVSSRRLVFFPDQGDQQIVPVTTLRITLDWDEVSGDWRPRGTWLFLDLLRKFEDEGPLPVSIRQIWYDIRSHSSFVENIGDWIFGSWSLWHELASEVINEILSVCFGLTVTELSVALPFNMDDVDFPVKALPSSEDANVQFEGAGLAVDNQNMSLQALLNNSLSQCADSSCNRIWEHDRTESVLDAHVGRVCGRLAFTTPGRNISKKSGHCSRVLSDFIFEYHRRKKTPWPPDSRRKYVILREAAKHYLLAVGWKFKCTSSGIKCYVSPSEVRCLSFIEACESWENVERQSLVNCNGRNDNAVCNVRCNGDKVQTAHGYEAAYINSRDTESWQPLDLDAEYCPEAIRCCLLGLLSGKHKNEGMGDADLNCINSKSKVRKHLLALGWRVETRKGRLRYRSPDGKNFYSLERICREMMVECNGKRHLCRNEGNINGDSSGESPRSFLTDIHPESALHDLECTTTLQQIRQSKRQKSHKKNAIELYVAKEHQSYDGKETKTDASFFRMEGSNRVVSAIGTSCSKKVEQGQHVGWNCCQFAKENRNFYVSEGVPRVDGVLSPEYGVITDYILYNESKKIESKDREDALCDDDVRLMRTQIKRHLLSVGWNISVRAKREKKEKCYCSPDGKSFYSLHTACKAYMEGKHLKITSGRPTEMLTRCKQYESWSAGDYLSECVTNNPQLKVCRSSVKVVHDDRWETVHPSHNRASDSSAVTLKSSHYGKLHHLISNGRGIRKVKNRKLKATFSSSSISLCRRMVKHSSDHSNGNFKSRKRKASQSLLQQHDVSGSRFSQHVLRSNKIARQVFVSSPGQQFARTVLSWLIDNNVVLPRQKVCYKRKRDGYVMKEGRITRNGIKCKCCEKVFTLSNFETHAGSSNHRPAANIFLQDGRSLLQCQMQMLCSKKPKEFPHKRMKSDCSSYESDTICSMCRDGGSLVLCDHCPSSFHLACVGLEEVPEGKWFCPSCRCGICGLSEFNCDPEQFSEKTVLYCDQCEREYHVGCLRQRGLVGLESCPKGNWFCSESCSKIYLHLRKLLGKTNPTAVDGFSWTILRSRKENDPDLDAFDMETLTEHHSNLSVAVDVMHECFEKIVEPRTKTDLVADILFNKESELNRLNFWGFYAMLLRSGDELISVATFRVFGEKVAEVPLVGTRVQYRRKGMCRLLMDELEKLLSTVGVERLFLPAIPQLLETWTTSFGFSVMTNSERLMFSEFTLLNFQDTTMCQKLLRNSHVTSKEPKGNQNNILMGTSNDEMNCDNNSIISEVVEMVEPIKVINPKLLPSLVDGPCTIVGECASIGEVSYQTDTAHSPNSSYCSHLLGLIQGENATIMSRATDQRPANVSSGKCSDGCPMKQTAPLSIMAEQITDPQRRFTGKCYVRGKTRMGRECLRSTCNTVGGTFKYFYKRRILAT</sequence>
<dbReference type="GO" id="GO:0003677">
    <property type="term" value="F:DNA binding"/>
    <property type="evidence" value="ECO:0007669"/>
    <property type="project" value="UniProtKB-KW"/>
</dbReference>
<evidence type="ECO:0000256" key="1">
    <source>
        <dbReference type="ARBA" id="ARBA00004123"/>
    </source>
</evidence>
<evidence type="ECO:0000256" key="2">
    <source>
        <dbReference type="ARBA" id="ARBA00022723"/>
    </source>
</evidence>